<accession>A0A921Q404</accession>
<evidence type="ECO:0000313" key="1">
    <source>
        <dbReference type="EMBL" id="KAG0513366.1"/>
    </source>
</evidence>
<organism evidence="1 2">
    <name type="scientific">Sorghum bicolor</name>
    <name type="common">Sorghum</name>
    <name type="synonym">Sorghum vulgare</name>
    <dbReference type="NCBI Taxonomy" id="4558"/>
    <lineage>
        <taxon>Eukaryota</taxon>
        <taxon>Viridiplantae</taxon>
        <taxon>Streptophyta</taxon>
        <taxon>Embryophyta</taxon>
        <taxon>Tracheophyta</taxon>
        <taxon>Spermatophyta</taxon>
        <taxon>Magnoliopsida</taxon>
        <taxon>Liliopsida</taxon>
        <taxon>Poales</taxon>
        <taxon>Poaceae</taxon>
        <taxon>PACMAD clade</taxon>
        <taxon>Panicoideae</taxon>
        <taxon>Andropogonodae</taxon>
        <taxon>Andropogoneae</taxon>
        <taxon>Sorghinae</taxon>
        <taxon>Sorghum</taxon>
    </lineage>
</organism>
<proteinExistence type="predicted"/>
<evidence type="ECO:0000313" key="2">
    <source>
        <dbReference type="Proteomes" id="UP000807115"/>
    </source>
</evidence>
<sequence>MLPCPFPLAAAIFSPRHHHSCFFLFPWSKTCMPILVMSPLSLVPQQRMNGSGIDFSPLM</sequence>
<reference evidence="1" key="2">
    <citation type="submission" date="2020-10" db="EMBL/GenBank/DDBJ databases">
        <authorList>
            <person name="Cooper E.A."/>
            <person name="Brenton Z.W."/>
            <person name="Flinn B.S."/>
            <person name="Jenkins J."/>
            <person name="Shu S."/>
            <person name="Flowers D."/>
            <person name="Luo F."/>
            <person name="Wang Y."/>
            <person name="Xia P."/>
            <person name="Barry K."/>
            <person name="Daum C."/>
            <person name="Lipzen A."/>
            <person name="Yoshinaga Y."/>
            <person name="Schmutz J."/>
            <person name="Saski C."/>
            <person name="Vermerris W."/>
            <person name="Kresovich S."/>
        </authorList>
    </citation>
    <scope>NUCLEOTIDE SEQUENCE</scope>
</reference>
<protein>
    <submittedName>
        <fullName evidence="1">Uncharacterized protein</fullName>
    </submittedName>
</protein>
<dbReference type="AlphaFoldDB" id="A0A921Q404"/>
<dbReference type="Proteomes" id="UP000807115">
    <property type="component" value="Chromosome 10"/>
</dbReference>
<gene>
    <name evidence="1" type="ORF">BDA96_10G095700</name>
</gene>
<reference evidence="1" key="1">
    <citation type="journal article" date="2019" name="BMC Genomics">
        <title>A new reference genome for Sorghum bicolor reveals high levels of sequence similarity between sweet and grain genotypes: implications for the genetics of sugar metabolism.</title>
        <authorList>
            <person name="Cooper E.A."/>
            <person name="Brenton Z.W."/>
            <person name="Flinn B.S."/>
            <person name="Jenkins J."/>
            <person name="Shu S."/>
            <person name="Flowers D."/>
            <person name="Luo F."/>
            <person name="Wang Y."/>
            <person name="Xia P."/>
            <person name="Barry K."/>
            <person name="Daum C."/>
            <person name="Lipzen A."/>
            <person name="Yoshinaga Y."/>
            <person name="Schmutz J."/>
            <person name="Saski C."/>
            <person name="Vermerris W."/>
            <person name="Kresovich S."/>
        </authorList>
    </citation>
    <scope>NUCLEOTIDE SEQUENCE</scope>
</reference>
<name>A0A921Q404_SORBI</name>
<dbReference type="EMBL" id="CM027689">
    <property type="protein sequence ID" value="KAG0513366.1"/>
    <property type="molecule type" value="Genomic_DNA"/>
</dbReference>
<comment type="caution">
    <text evidence="1">The sequence shown here is derived from an EMBL/GenBank/DDBJ whole genome shotgun (WGS) entry which is preliminary data.</text>
</comment>